<dbReference type="EMBL" id="LODL01000035">
    <property type="protein sequence ID" value="KXB29385.1"/>
    <property type="molecule type" value="Genomic_DNA"/>
</dbReference>
<sequence length="314" mass="35218">MKNVLVVNYSQTGQLAQITAQLIEPLRSAGHRVHLETLVPETAYPWPWPIIDFVDAFPECVQLDAPPLKPLSIAPDTPFDLVILTYQVWYLSPALPMTAFLHSPAGRQLIHGKPVVTLVACRNMWLSAQQTMQRLIGEAGGQLRDHLAFTDQGHPLATFITTPRWVLTGRRDRFLGLPAAGVAAEEIRQASRFGRALADALDRDEEKSGAAMLAGLRAVTVNARLALSERAGQRAFRVWSKLIRVFGKRGQWRRRPILLVFALYLITLVLTVVPISLLLQWLLSPLLKPRLERLKTELEQPSGSQEYNLEKYAQ</sequence>
<proteinExistence type="predicted"/>
<name>A0A133XEL9_9RHOO</name>
<dbReference type="SUPFAM" id="SSF52218">
    <property type="entry name" value="Flavoproteins"/>
    <property type="match status" value="1"/>
</dbReference>
<evidence type="ECO:0000313" key="2">
    <source>
        <dbReference type="EMBL" id="KXB29385.1"/>
    </source>
</evidence>
<reference evidence="2 3" key="1">
    <citation type="submission" date="2015-12" db="EMBL/GenBank/DDBJ databases">
        <title>Nitrous oxide reduction kinetics distinguish bacteria harboring typical versus atypical NosZ.</title>
        <authorList>
            <person name="Yoon S."/>
            <person name="Nissen S."/>
            <person name="Park D."/>
            <person name="Sanford R.A."/>
            <person name="Loeffler F.E."/>
        </authorList>
    </citation>
    <scope>NUCLEOTIDE SEQUENCE [LARGE SCALE GENOMIC DNA]</scope>
    <source>
        <strain evidence="2 3">ATCC BAA-841</strain>
    </source>
</reference>
<evidence type="ECO:0000313" key="3">
    <source>
        <dbReference type="Proteomes" id="UP000070186"/>
    </source>
</evidence>
<keyword evidence="3" id="KW-1185">Reference proteome</keyword>
<organism evidence="2 3">
    <name type="scientific">Dechloromonas denitrificans</name>
    <dbReference type="NCBI Taxonomy" id="281362"/>
    <lineage>
        <taxon>Bacteria</taxon>
        <taxon>Pseudomonadati</taxon>
        <taxon>Pseudomonadota</taxon>
        <taxon>Betaproteobacteria</taxon>
        <taxon>Rhodocyclales</taxon>
        <taxon>Azonexaceae</taxon>
        <taxon>Dechloromonas</taxon>
    </lineage>
</organism>
<protein>
    <submittedName>
        <fullName evidence="2">Dialkylrecorsinol condensing enzyme</fullName>
    </submittedName>
</protein>
<dbReference type="Gene3D" id="3.40.50.360">
    <property type="match status" value="1"/>
</dbReference>
<evidence type="ECO:0000256" key="1">
    <source>
        <dbReference type="SAM" id="Phobius"/>
    </source>
</evidence>
<dbReference type="Proteomes" id="UP000070186">
    <property type="component" value="Unassembled WGS sequence"/>
</dbReference>
<comment type="caution">
    <text evidence="2">The sequence shown here is derived from an EMBL/GenBank/DDBJ whole genome shotgun (WGS) entry which is preliminary data.</text>
</comment>
<dbReference type="AlphaFoldDB" id="A0A133XEL9"/>
<dbReference type="InterPro" id="IPR029039">
    <property type="entry name" value="Flavoprotein-like_sf"/>
</dbReference>
<keyword evidence="1" id="KW-1133">Transmembrane helix</keyword>
<gene>
    <name evidence="2" type="ORF">AT959_15580</name>
</gene>
<dbReference type="RefSeq" id="WP_066884907.1">
    <property type="nucleotide sequence ID" value="NZ_LODL01000035.1"/>
</dbReference>
<keyword evidence="1" id="KW-0812">Transmembrane</keyword>
<dbReference type="STRING" id="281362.AT959_15580"/>
<feature type="transmembrane region" description="Helical" evidence="1">
    <location>
        <begin position="257"/>
        <end position="283"/>
    </location>
</feature>
<accession>A0A133XEL9</accession>
<keyword evidence="1" id="KW-0472">Membrane</keyword>